<gene>
    <name evidence="2" type="ORF">MPAN_002670</name>
</gene>
<dbReference type="InterPro" id="IPR029063">
    <property type="entry name" value="SAM-dependent_MTases_sf"/>
</dbReference>
<dbReference type="CDD" id="cd02440">
    <property type="entry name" value="AdoMet_MTases"/>
    <property type="match status" value="1"/>
</dbReference>
<evidence type="ECO:0000313" key="3">
    <source>
        <dbReference type="Proteomes" id="UP000620133"/>
    </source>
</evidence>
<name>A0A7U9XVJ1_9MOLU</name>
<dbReference type="InterPro" id="IPR050210">
    <property type="entry name" value="tRNA_Adenine-N(6)_MTase"/>
</dbReference>
<evidence type="ECO:0000313" key="2">
    <source>
        <dbReference type="EMBL" id="BCR35374.1"/>
    </source>
</evidence>
<dbReference type="KEGG" id="manr:MPAN_002670"/>
<dbReference type="InterPro" id="IPR002052">
    <property type="entry name" value="DNA_methylase_N6_adenine_CS"/>
</dbReference>
<dbReference type="Pfam" id="PF05175">
    <property type="entry name" value="MTS"/>
    <property type="match status" value="1"/>
</dbReference>
<dbReference type="PANTHER" id="PTHR47739:SF1">
    <property type="entry name" value="TRNA1(VAL) (ADENINE(37)-N6)-METHYLTRANSFERASE"/>
    <property type="match status" value="1"/>
</dbReference>
<dbReference type="InterPro" id="IPR007848">
    <property type="entry name" value="Small_mtfrase_dom"/>
</dbReference>
<dbReference type="GO" id="GO:0003676">
    <property type="term" value="F:nucleic acid binding"/>
    <property type="evidence" value="ECO:0007669"/>
    <property type="project" value="InterPro"/>
</dbReference>
<dbReference type="PROSITE" id="PS00092">
    <property type="entry name" value="N6_MTASE"/>
    <property type="match status" value="1"/>
</dbReference>
<dbReference type="EMBL" id="AP024412">
    <property type="protein sequence ID" value="BCR35374.1"/>
    <property type="molecule type" value="Genomic_DNA"/>
</dbReference>
<keyword evidence="2" id="KW-0808">Transferase</keyword>
<protein>
    <submittedName>
        <fullName evidence="2">Methyltransferase</fullName>
    </submittedName>
</protein>
<proteinExistence type="predicted"/>
<evidence type="ECO:0000259" key="1">
    <source>
        <dbReference type="Pfam" id="PF05175"/>
    </source>
</evidence>
<feature type="domain" description="Methyltransferase small" evidence="1">
    <location>
        <begin position="25"/>
        <end position="133"/>
    </location>
</feature>
<organism evidence="2 3">
    <name type="scientific">Mariniplasma anaerobium</name>
    <dbReference type="NCBI Taxonomy" id="2735436"/>
    <lineage>
        <taxon>Bacteria</taxon>
        <taxon>Bacillati</taxon>
        <taxon>Mycoplasmatota</taxon>
        <taxon>Mollicutes</taxon>
        <taxon>Acholeplasmatales</taxon>
        <taxon>Acholeplasmataceae</taxon>
        <taxon>Mariniplasma</taxon>
    </lineage>
</organism>
<sequence>MKRQLINSNLWIEQTRGHSFNLDTVLLAHFVKLNYKIKSVLDIGTGNGSLALYLSEKTKAKITGIEIQESRYQQALTNVKLNKLESQIDIILEDYLNTNFKDIDVIVCNPPFFKVDKSSNLNQDDSITMARHEISLDLESLIIKVSEQLKYSGKFFMIHRPDRLIEIIRLCDQNHLTIKRLQLVHSYLDKKANHVLIECSKYGKDQMIFEPSLIIYQEKHQMTDQAAKLLGGHLNVT</sequence>
<dbReference type="GO" id="GO:0008757">
    <property type="term" value="F:S-adenosylmethionine-dependent methyltransferase activity"/>
    <property type="evidence" value="ECO:0007669"/>
    <property type="project" value="UniProtKB-ARBA"/>
</dbReference>
<dbReference type="PANTHER" id="PTHR47739">
    <property type="entry name" value="TRNA1(VAL) (ADENINE(37)-N6)-METHYLTRANSFERASE"/>
    <property type="match status" value="1"/>
</dbReference>
<keyword evidence="2" id="KW-0489">Methyltransferase</keyword>
<keyword evidence="3" id="KW-1185">Reference proteome</keyword>
<dbReference type="GO" id="GO:0008170">
    <property type="term" value="F:N-methyltransferase activity"/>
    <property type="evidence" value="ECO:0007669"/>
    <property type="project" value="UniProtKB-ARBA"/>
</dbReference>
<dbReference type="Proteomes" id="UP000620133">
    <property type="component" value="Chromosome"/>
</dbReference>
<dbReference type="SUPFAM" id="SSF53335">
    <property type="entry name" value="S-adenosyl-L-methionine-dependent methyltransferases"/>
    <property type="match status" value="1"/>
</dbReference>
<dbReference type="Gene3D" id="3.40.50.150">
    <property type="entry name" value="Vaccinia Virus protein VP39"/>
    <property type="match status" value="1"/>
</dbReference>
<dbReference type="GO" id="GO:0032259">
    <property type="term" value="P:methylation"/>
    <property type="evidence" value="ECO:0007669"/>
    <property type="project" value="UniProtKB-KW"/>
</dbReference>
<reference evidence="2" key="1">
    <citation type="submission" date="2021-01" db="EMBL/GenBank/DDBJ databases">
        <title>Draft genome sequence of Acholeplasmataceae bacterium strain Mahy22.</title>
        <authorList>
            <person name="Watanabe M."/>
            <person name="Kojima H."/>
            <person name="Fukui M."/>
        </authorList>
    </citation>
    <scope>NUCLEOTIDE SEQUENCE</scope>
    <source>
        <strain evidence="2">Mahy22</strain>
    </source>
</reference>
<accession>A0A7U9XVJ1</accession>
<dbReference type="RefSeq" id="WP_176239708.1">
    <property type="nucleotide sequence ID" value="NZ_AP024412.1"/>
</dbReference>
<dbReference type="AlphaFoldDB" id="A0A7U9XVJ1"/>